<dbReference type="SUPFAM" id="SSF55545">
    <property type="entry name" value="beta-N-acetylhexosaminidase-like domain"/>
    <property type="match status" value="2"/>
</dbReference>
<feature type="domain" description="Rhodanese" evidence="9">
    <location>
        <begin position="922"/>
        <end position="958"/>
    </location>
</feature>
<dbReference type="Pfam" id="PF00728">
    <property type="entry name" value="Glyco_hydro_20"/>
    <property type="match status" value="2"/>
</dbReference>
<reference evidence="10" key="1">
    <citation type="journal article" date="2014" name="Genome Biol. Evol.">
        <title>The secreted proteins of Achlya hypogyna and Thraustotheca clavata identify the ancestral oomycete secretome and reveal gene acquisitions by horizontal gene transfer.</title>
        <authorList>
            <person name="Misner I."/>
            <person name="Blouin N."/>
            <person name="Leonard G."/>
            <person name="Richards T.A."/>
            <person name="Lane C.E."/>
        </authorList>
    </citation>
    <scope>NUCLEOTIDE SEQUENCE</scope>
    <source>
        <strain evidence="10">ATCC 48635</strain>
    </source>
</reference>
<sequence>MLARLAALIGVAAALQVPFTTYECVRGRCEPRPRSFSPPDSASSLRLCEMTCGAGNLWPLPTSVSLGTTTRVVSVDYVSHTVTFLDNSVPISPLVGAIQRIFDNTLALKATECALASVGGAELAVTASIESGNEVRDYFRTFTMAADDNTMVQELELETDESYTLTIVDGAATIHAATVYGYRHALTTLSQLIEYDELSHDMHIISAVTITDAPHFAHRGIVLDTSRQYYSVPAIKRLLDGMGATKLNSFHWHFTDTASFPIEIKGEPRLTAFGAYHPRSVYTQQAMRDIVAYARARGVRVIPEVDAPSHVGAGWQWGKDAGLGELAVCFGHNPWTEACVEPPCGQLNPFNPHVYDVLETVYEELNEIFDSDVFHMGGDEVHLGCWNMSAAVTAHMTDRSPDAFYRVWGRFQMQARQLVGEKKIAVWTSDLTNAPYLRKYFDPASTIIQMWTLSTGSDAARFTAQGYPVIASYYDAYYLDCGFGNWLLKGADWCTPYHHWSVLYDLDVLHNVPAAQRNLVLGGEVALWSEEVDEATMDAKIWPRAAAAAERWWSNPVNGTWKDAIDRMRIQRDRLVDIGLQADALQPLWCRQNAGDLSQGSGISISATVKSKSEALTVDTDESYELSIDGPKVSINAATVYGYRHALTTLNQLIDYDEISNSVKMIAKAKIADKPAYSHRGIVLDTARNYYSIDSLKRLVDTMGANKLNTFHWHFSDSSSFPFEIKSEPRLTSYGAYSKDQVYTQDQIRDFVQFAKARGVRIIPELDAPSHAGAGWQWGPKAGYGELTLCYGSDPWMDYCLEPPCGQLNPLNDHVYDILKTVFEEMHGLFDSNVFHMGGDEVSVPCWNSSKVITDHLKNTTSNAPFFDLWGTFQTKAGALIEKANKKIMVWTSDLTTDPYLKYFKPSNTIVQLWGGSTDGDAERLTSKGYEVVASYWDAYYLDCGFGGWVSKGNGWCAPYKSWQVIYDLDVRANLTATNAKRVLGSEVAMWSEIADEKAVEAKIWPRAAALAERLWTNPKTNWKSAMTRMRIQRDRIADAGVGTDAVHPLWCRQNPGKCTLV</sequence>
<accession>A0A0A7CMX5</accession>
<dbReference type="CDD" id="cd06562">
    <property type="entry name" value="GH20_HexA_HexB-like"/>
    <property type="match status" value="1"/>
</dbReference>
<evidence type="ECO:0000256" key="5">
    <source>
        <dbReference type="ARBA" id="ARBA00022801"/>
    </source>
</evidence>
<comment type="similarity">
    <text evidence="2">Belongs to the glycosyl hydrolase 20 family.</text>
</comment>
<keyword evidence="6" id="KW-0325">Glycoprotein</keyword>
<dbReference type="PANTHER" id="PTHR22600:SF26">
    <property type="entry name" value="BETA-N-ACETYLHEXOSAMINIDASE"/>
    <property type="match status" value="1"/>
</dbReference>
<keyword evidence="4" id="KW-0732">Signal</keyword>
<dbReference type="GO" id="GO:0005975">
    <property type="term" value="P:carbohydrate metabolic process"/>
    <property type="evidence" value="ECO:0007669"/>
    <property type="project" value="InterPro"/>
</dbReference>
<evidence type="ECO:0000256" key="1">
    <source>
        <dbReference type="ARBA" id="ARBA00001231"/>
    </source>
</evidence>
<evidence type="ECO:0000256" key="7">
    <source>
        <dbReference type="ARBA" id="ARBA00023295"/>
    </source>
</evidence>
<keyword evidence="5" id="KW-0378">Hydrolase</keyword>
<dbReference type="InterPro" id="IPR025705">
    <property type="entry name" value="Beta_hexosaminidase_sua/sub"/>
</dbReference>
<evidence type="ECO:0000256" key="3">
    <source>
        <dbReference type="ARBA" id="ARBA00012663"/>
    </source>
</evidence>
<dbReference type="InterPro" id="IPR029018">
    <property type="entry name" value="Hex-like_dom2"/>
</dbReference>
<feature type="domain" description="Rhodanese" evidence="9">
    <location>
        <begin position="459"/>
        <end position="495"/>
    </location>
</feature>
<organism evidence="10">
    <name type="scientific">Achlya hypogyna</name>
    <name type="common">Oomycete</name>
    <name type="synonym">Protoachlya hypogyna</name>
    <dbReference type="NCBI Taxonomy" id="1202772"/>
    <lineage>
        <taxon>Eukaryota</taxon>
        <taxon>Sar</taxon>
        <taxon>Stramenopiles</taxon>
        <taxon>Oomycota</taxon>
        <taxon>Saprolegniomycetes</taxon>
        <taxon>Saprolegniales</taxon>
        <taxon>Achlyaceae</taxon>
        <taxon>Achlya</taxon>
    </lineage>
</organism>
<dbReference type="EMBL" id="KM038367">
    <property type="protein sequence ID" value="AIG55828.1"/>
    <property type="molecule type" value="Genomic_DNA"/>
</dbReference>
<dbReference type="InterPro" id="IPR001763">
    <property type="entry name" value="Rhodanese-like_dom"/>
</dbReference>
<keyword evidence="7" id="KW-0326">Glycosidase</keyword>
<proteinExistence type="inferred from homology"/>
<protein>
    <recommendedName>
        <fullName evidence="3">beta-N-acetylhexosaminidase</fullName>
        <ecNumber evidence="3">3.2.1.52</ecNumber>
    </recommendedName>
</protein>
<evidence type="ECO:0000259" key="9">
    <source>
        <dbReference type="PROSITE" id="PS50206"/>
    </source>
</evidence>
<dbReference type="GO" id="GO:0005886">
    <property type="term" value="C:plasma membrane"/>
    <property type="evidence" value="ECO:0007669"/>
    <property type="project" value="TreeGrafter"/>
</dbReference>
<evidence type="ECO:0000256" key="6">
    <source>
        <dbReference type="ARBA" id="ARBA00023180"/>
    </source>
</evidence>
<dbReference type="FunFam" id="3.20.20.80:FF:000063">
    <property type="entry name" value="Beta-hexosaminidase"/>
    <property type="match status" value="2"/>
</dbReference>
<dbReference type="InterPro" id="IPR017853">
    <property type="entry name" value="GH"/>
</dbReference>
<dbReference type="SUPFAM" id="SSF51445">
    <property type="entry name" value="(Trans)glycosidases"/>
    <property type="match status" value="2"/>
</dbReference>
<evidence type="ECO:0000256" key="4">
    <source>
        <dbReference type="ARBA" id="ARBA00022729"/>
    </source>
</evidence>
<dbReference type="PROSITE" id="PS50206">
    <property type="entry name" value="RHODANESE_3"/>
    <property type="match status" value="2"/>
</dbReference>
<comment type="catalytic activity">
    <reaction evidence="1">
        <text>Hydrolysis of terminal non-reducing N-acetyl-D-hexosamine residues in N-acetyl-beta-D-hexosaminides.</text>
        <dbReference type="EC" id="3.2.1.52"/>
    </reaction>
</comment>
<feature type="active site" description="Proton donor" evidence="8">
    <location>
        <position position="841"/>
    </location>
</feature>
<evidence type="ECO:0000256" key="2">
    <source>
        <dbReference type="ARBA" id="ARBA00006285"/>
    </source>
</evidence>
<dbReference type="Gene3D" id="3.20.20.80">
    <property type="entry name" value="Glycosidases"/>
    <property type="match status" value="2"/>
</dbReference>
<dbReference type="Gene3D" id="3.30.379.10">
    <property type="entry name" value="Chitobiase/beta-hexosaminidase domain 2-like"/>
    <property type="match status" value="1"/>
</dbReference>
<dbReference type="Pfam" id="PF14845">
    <property type="entry name" value="Glycohydro_20b2"/>
    <property type="match status" value="2"/>
</dbReference>
<dbReference type="GO" id="GO:0016231">
    <property type="term" value="F:beta-N-acetylglucosaminidase activity"/>
    <property type="evidence" value="ECO:0007669"/>
    <property type="project" value="TreeGrafter"/>
</dbReference>
<evidence type="ECO:0000313" key="10">
    <source>
        <dbReference type="EMBL" id="AIG55828.1"/>
    </source>
</evidence>
<dbReference type="InterPro" id="IPR029019">
    <property type="entry name" value="HEX_eukaryotic_N"/>
</dbReference>
<dbReference type="AlphaFoldDB" id="A0A0A7CMX5"/>
<dbReference type="GO" id="GO:0030203">
    <property type="term" value="P:glycosaminoglycan metabolic process"/>
    <property type="evidence" value="ECO:0007669"/>
    <property type="project" value="TreeGrafter"/>
</dbReference>
<dbReference type="EC" id="3.2.1.52" evidence="3"/>
<dbReference type="PANTHER" id="PTHR22600">
    <property type="entry name" value="BETA-HEXOSAMINIDASE"/>
    <property type="match status" value="1"/>
</dbReference>
<dbReference type="InterPro" id="IPR015883">
    <property type="entry name" value="Glyco_hydro_20_cat"/>
</dbReference>
<evidence type="ECO:0000256" key="8">
    <source>
        <dbReference type="PIRSR" id="PIRSR625705-1"/>
    </source>
</evidence>
<name>A0A0A7CMX5_ACHHY</name>
<dbReference type="PRINTS" id="PR00738">
    <property type="entry name" value="GLHYDRLASE20"/>
</dbReference>